<dbReference type="SMART" id="SM00388">
    <property type="entry name" value="HisKA"/>
    <property type="match status" value="1"/>
</dbReference>
<evidence type="ECO:0000256" key="3">
    <source>
        <dbReference type="ARBA" id="ARBA00012438"/>
    </source>
</evidence>
<dbReference type="Pfam" id="PF00512">
    <property type="entry name" value="HisKA"/>
    <property type="match status" value="1"/>
</dbReference>
<dbReference type="PROSITE" id="PS50109">
    <property type="entry name" value="HIS_KIN"/>
    <property type="match status" value="1"/>
</dbReference>
<keyword evidence="9" id="KW-0067">ATP-binding</keyword>
<dbReference type="PANTHER" id="PTHR43047:SF72">
    <property type="entry name" value="OSMOSENSING HISTIDINE PROTEIN KINASE SLN1"/>
    <property type="match status" value="1"/>
</dbReference>
<dbReference type="CDD" id="cd16922">
    <property type="entry name" value="HATPase_EvgS-ArcB-TorS-like"/>
    <property type="match status" value="1"/>
</dbReference>
<dbReference type="GO" id="GO:0005524">
    <property type="term" value="F:ATP binding"/>
    <property type="evidence" value="ECO:0007669"/>
    <property type="project" value="UniProtKB-KW"/>
</dbReference>
<dbReference type="Pfam" id="PF02518">
    <property type="entry name" value="HATPase_c"/>
    <property type="match status" value="1"/>
</dbReference>
<evidence type="ECO:0000256" key="8">
    <source>
        <dbReference type="ARBA" id="ARBA00022777"/>
    </source>
</evidence>
<keyword evidence="7" id="KW-0547">Nucleotide-binding</keyword>
<evidence type="ECO:0000259" key="14">
    <source>
        <dbReference type="PROSITE" id="PS50109"/>
    </source>
</evidence>
<dbReference type="FunFam" id="3.30.565.10:FF:000023">
    <property type="entry name" value="PAS domain-containing sensor histidine kinase"/>
    <property type="match status" value="1"/>
</dbReference>
<dbReference type="Gene3D" id="1.10.287.130">
    <property type="match status" value="1"/>
</dbReference>
<keyword evidence="8" id="KW-0418">Kinase</keyword>
<evidence type="ECO:0000313" key="16">
    <source>
        <dbReference type="EMBL" id="VAV99270.1"/>
    </source>
</evidence>
<dbReference type="InterPro" id="IPR003661">
    <property type="entry name" value="HisK_dim/P_dom"/>
</dbReference>
<dbReference type="Gene3D" id="6.10.340.10">
    <property type="match status" value="1"/>
</dbReference>
<dbReference type="Gene3D" id="3.30.565.10">
    <property type="entry name" value="Histidine kinase-like ATPase, C-terminal domain"/>
    <property type="match status" value="1"/>
</dbReference>
<reference evidence="16" key="1">
    <citation type="submission" date="2018-06" db="EMBL/GenBank/DDBJ databases">
        <authorList>
            <person name="Zhirakovskaya E."/>
        </authorList>
    </citation>
    <scope>NUCLEOTIDE SEQUENCE</scope>
</reference>
<dbReference type="EMBL" id="UOEJ01000112">
    <property type="protein sequence ID" value="VAV99270.1"/>
    <property type="molecule type" value="Genomic_DNA"/>
</dbReference>
<evidence type="ECO:0000256" key="11">
    <source>
        <dbReference type="ARBA" id="ARBA00023136"/>
    </source>
</evidence>
<dbReference type="PANTHER" id="PTHR43047">
    <property type="entry name" value="TWO-COMPONENT HISTIDINE PROTEIN KINASE"/>
    <property type="match status" value="1"/>
</dbReference>
<gene>
    <name evidence="16" type="ORF">MNBD_ALPHA01-1376</name>
</gene>
<organism evidence="16">
    <name type="scientific">hydrothermal vent metagenome</name>
    <dbReference type="NCBI Taxonomy" id="652676"/>
    <lineage>
        <taxon>unclassified sequences</taxon>
        <taxon>metagenomes</taxon>
        <taxon>ecological metagenomes</taxon>
    </lineage>
</organism>
<dbReference type="FunFam" id="1.10.287.130:FF:000038">
    <property type="entry name" value="Sensory transduction histidine kinase"/>
    <property type="match status" value="1"/>
</dbReference>
<keyword evidence="10" id="KW-0902">Two-component regulatory system</keyword>
<dbReference type="InterPro" id="IPR003660">
    <property type="entry name" value="HAMP_dom"/>
</dbReference>
<name>A0A3B0S087_9ZZZZ</name>
<dbReference type="InterPro" id="IPR004358">
    <property type="entry name" value="Sig_transdc_His_kin-like_C"/>
</dbReference>
<evidence type="ECO:0000256" key="10">
    <source>
        <dbReference type="ARBA" id="ARBA00023012"/>
    </source>
</evidence>
<evidence type="ECO:0000259" key="15">
    <source>
        <dbReference type="PROSITE" id="PS50885"/>
    </source>
</evidence>
<evidence type="ECO:0000256" key="9">
    <source>
        <dbReference type="ARBA" id="ARBA00022840"/>
    </source>
</evidence>
<dbReference type="EC" id="2.7.13.3" evidence="3"/>
<evidence type="ECO:0000256" key="1">
    <source>
        <dbReference type="ARBA" id="ARBA00000085"/>
    </source>
</evidence>
<evidence type="ECO:0000256" key="5">
    <source>
        <dbReference type="ARBA" id="ARBA00022553"/>
    </source>
</evidence>
<feature type="domain" description="HAMP" evidence="15">
    <location>
        <begin position="299"/>
        <end position="351"/>
    </location>
</feature>
<keyword evidence="4" id="KW-1003">Cell membrane</keyword>
<evidence type="ECO:0000256" key="4">
    <source>
        <dbReference type="ARBA" id="ARBA00022475"/>
    </source>
</evidence>
<keyword evidence="11 13" id="KW-0472">Membrane</keyword>
<dbReference type="SUPFAM" id="SSF55874">
    <property type="entry name" value="ATPase domain of HSP90 chaperone/DNA topoisomerase II/histidine kinase"/>
    <property type="match status" value="1"/>
</dbReference>
<dbReference type="InterPro" id="IPR003594">
    <property type="entry name" value="HATPase_dom"/>
</dbReference>
<keyword evidence="12" id="KW-0175">Coiled coil</keyword>
<comment type="catalytic activity">
    <reaction evidence="1">
        <text>ATP + protein L-histidine = ADP + protein N-phospho-L-histidine.</text>
        <dbReference type="EC" id="2.7.13.3"/>
    </reaction>
</comment>
<dbReference type="PROSITE" id="PS50885">
    <property type="entry name" value="HAMP"/>
    <property type="match status" value="1"/>
</dbReference>
<dbReference type="GO" id="GO:0000155">
    <property type="term" value="F:phosphorelay sensor kinase activity"/>
    <property type="evidence" value="ECO:0007669"/>
    <property type="project" value="InterPro"/>
</dbReference>
<feature type="domain" description="Histidine kinase" evidence="14">
    <location>
        <begin position="376"/>
        <end position="597"/>
    </location>
</feature>
<protein>
    <recommendedName>
        <fullName evidence="3">histidine kinase</fullName>
        <ecNumber evidence="3">2.7.13.3</ecNumber>
    </recommendedName>
</protein>
<evidence type="ECO:0000256" key="6">
    <source>
        <dbReference type="ARBA" id="ARBA00022679"/>
    </source>
</evidence>
<feature type="transmembrane region" description="Helical" evidence="13">
    <location>
        <begin position="277"/>
        <end position="297"/>
    </location>
</feature>
<accession>A0A3B0S087</accession>
<keyword evidence="13" id="KW-0812">Transmembrane</keyword>
<evidence type="ECO:0000256" key="2">
    <source>
        <dbReference type="ARBA" id="ARBA00004236"/>
    </source>
</evidence>
<dbReference type="InterPro" id="IPR005467">
    <property type="entry name" value="His_kinase_dom"/>
</dbReference>
<dbReference type="AlphaFoldDB" id="A0A3B0S087"/>
<sequence length="615" mass="68636">MTSIISKKTLHRLLYNVKLKTILYSMMLLMGLIFLGVQLYTITNYSSFINDSSTSLKSGVIKALVQERLISHHYPDARYAMEKMAEDPLFRNLFVTEDKQEIRRQLADAVAKTNMFMRDLGILELHALNSNHQIMGSWRSEVDAPILLEKIIGKHENISPDDQLKYYSSFSHSENGNPVHILISPIGGVNNYGHLVFITSPLASLKGIGDVIDARIEVHNLYGETISQDTDASGERKSSFTTKEIPISINDGEPFLNIVAQYDNMAGVDQMGKLKSFSILSAISGLLISLYIVSFVFNNTMFSRIREISETMAKIVQGKTNVRLPKARSDELSIVREQLEKIVAYEEDRNRLNNELIIARKEADVSNMAKSEFLTNMSHELRTPLNAIIGFSEIMTCDYLASNLEDKYREYAQDIRDSGIHLLNIINDILDLSKIEAGNMILSTDQVVIQDIAEKSVKLIQGAAREKAISIDNHISDDLPLLLVDERMLHQILINILSNAVKFTPDGGNIVMNATLQEDNGFCITVSDNGIGIEEDQIEKIIAPFSQVDDSFTREQEGTGLGLALVKAFMELHGGRISLDSDWGVGTTVYLTFPEACIIADTAPQNERLTAALHS</sequence>
<dbReference type="GO" id="GO:0009927">
    <property type="term" value="F:histidine phosphotransfer kinase activity"/>
    <property type="evidence" value="ECO:0007669"/>
    <property type="project" value="TreeGrafter"/>
</dbReference>
<keyword evidence="13" id="KW-1133">Transmembrane helix</keyword>
<dbReference type="CDD" id="cd00082">
    <property type="entry name" value="HisKA"/>
    <property type="match status" value="1"/>
</dbReference>
<comment type="subcellular location">
    <subcellularLocation>
        <location evidence="2">Cell membrane</location>
    </subcellularLocation>
</comment>
<proteinExistence type="predicted"/>
<dbReference type="InterPro" id="IPR036890">
    <property type="entry name" value="HATPase_C_sf"/>
</dbReference>
<feature type="coiled-coil region" evidence="12">
    <location>
        <begin position="335"/>
        <end position="362"/>
    </location>
</feature>
<keyword evidence="6" id="KW-0808">Transferase</keyword>
<dbReference type="InterPro" id="IPR036097">
    <property type="entry name" value="HisK_dim/P_sf"/>
</dbReference>
<keyword evidence="5" id="KW-0597">Phosphoprotein</keyword>
<feature type="transmembrane region" description="Helical" evidence="13">
    <location>
        <begin position="21"/>
        <end position="40"/>
    </location>
</feature>
<dbReference type="SMART" id="SM00387">
    <property type="entry name" value="HATPase_c"/>
    <property type="match status" value="1"/>
</dbReference>
<dbReference type="SUPFAM" id="SSF47384">
    <property type="entry name" value="Homodimeric domain of signal transducing histidine kinase"/>
    <property type="match status" value="1"/>
</dbReference>
<dbReference type="PRINTS" id="PR00344">
    <property type="entry name" value="BCTRLSENSOR"/>
</dbReference>
<evidence type="ECO:0000256" key="13">
    <source>
        <dbReference type="SAM" id="Phobius"/>
    </source>
</evidence>
<evidence type="ECO:0000256" key="7">
    <source>
        <dbReference type="ARBA" id="ARBA00022741"/>
    </source>
</evidence>
<dbReference type="GO" id="GO:0005886">
    <property type="term" value="C:plasma membrane"/>
    <property type="evidence" value="ECO:0007669"/>
    <property type="project" value="UniProtKB-SubCell"/>
</dbReference>
<evidence type="ECO:0000256" key="12">
    <source>
        <dbReference type="SAM" id="Coils"/>
    </source>
</evidence>